<reference evidence="2 3" key="1">
    <citation type="submission" date="2018-08" db="EMBL/GenBank/DDBJ databases">
        <title>Actinomadura jelena sp. nov., a novel Actinomycete isolated from soil in Chad.</title>
        <authorList>
            <person name="Shi L."/>
        </authorList>
    </citation>
    <scope>NUCLEOTIDE SEQUENCE [LARGE SCALE GENOMIC DNA]</scope>
    <source>
        <strain evidence="2 3">NEAU-G17</strain>
    </source>
</reference>
<dbReference type="EMBL" id="QURH01000983">
    <property type="protein sequence ID" value="RFU37314.1"/>
    <property type="molecule type" value="Genomic_DNA"/>
</dbReference>
<sequence>MWLNLLMMGTASLAVGFVVGWITACPRRWDAHFCARTPSHPDAPTAPDPSTAPDMSDASGFRAAPIAPHAPGAPDVPAVRAAPDASVGSGVHGAGGGPDRDQDEFDVHVAGDGRPGGAERDDQSTGADWPFRAVRAPD</sequence>
<dbReference type="AlphaFoldDB" id="A0A372JBV2"/>
<feature type="compositionally biased region" description="Low complexity" evidence="1">
    <location>
        <begin position="37"/>
        <end position="54"/>
    </location>
</feature>
<gene>
    <name evidence="2" type="ORF">DZF91_33475</name>
</gene>
<evidence type="ECO:0000313" key="3">
    <source>
        <dbReference type="Proteomes" id="UP000261811"/>
    </source>
</evidence>
<name>A0A372JBV2_9ACTN</name>
<feature type="compositionally biased region" description="Basic and acidic residues" evidence="1">
    <location>
        <begin position="105"/>
        <end position="123"/>
    </location>
</feature>
<feature type="region of interest" description="Disordered" evidence="1">
    <location>
        <begin position="34"/>
        <end position="138"/>
    </location>
</feature>
<evidence type="ECO:0000256" key="1">
    <source>
        <dbReference type="SAM" id="MobiDB-lite"/>
    </source>
</evidence>
<comment type="caution">
    <text evidence="2">The sequence shown here is derived from an EMBL/GenBank/DDBJ whole genome shotgun (WGS) entry which is preliminary data.</text>
</comment>
<dbReference type="Proteomes" id="UP000261811">
    <property type="component" value="Unassembled WGS sequence"/>
</dbReference>
<accession>A0A372JBV2</accession>
<proteinExistence type="predicted"/>
<feature type="compositionally biased region" description="Low complexity" evidence="1">
    <location>
        <begin position="63"/>
        <end position="89"/>
    </location>
</feature>
<protein>
    <submittedName>
        <fullName evidence="2">Uncharacterized protein</fullName>
    </submittedName>
</protein>
<keyword evidence="3" id="KW-1185">Reference proteome</keyword>
<organism evidence="2 3">
    <name type="scientific">Actinomadura logoneensis</name>
    <dbReference type="NCBI Taxonomy" id="2293572"/>
    <lineage>
        <taxon>Bacteria</taxon>
        <taxon>Bacillati</taxon>
        <taxon>Actinomycetota</taxon>
        <taxon>Actinomycetes</taxon>
        <taxon>Streptosporangiales</taxon>
        <taxon>Thermomonosporaceae</taxon>
        <taxon>Actinomadura</taxon>
    </lineage>
</organism>
<evidence type="ECO:0000313" key="2">
    <source>
        <dbReference type="EMBL" id="RFU37314.1"/>
    </source>
</evidence>